<feature type="signal peptide" evidence="1">
    <location>
        <begin position="1"/>
        <end position="22"/>
    </location>
</feature>
<name>A0A4V3A7J4_9HYPH</name>
<sequence>MKWHAMAFFLAGAILCRDPAVAQSVTNNVPIVIDWADAIAPTSISFDLPDGEQPFVSGDKLYRGQRSGSGPWLQHFISLHYPGFSLPLELRTWHESTALRLSGQLWQVGCDKDDFRRIQRVGMSSSYREIVGAIIAARYIFRMSDSACPADETRKMGQVYFNLSCNFAKKVDFFVLSDDAKDAYRKSRPDGGNEAEACAVQSQGVALRELNEAHKAATENHDWALADKYTNELRGLLEDEQWSQAFAVVGVDRTSIDALAFKRTYGRTLEASQTGDYAKALSLNRKLQAAFAIEDNQAAFRAVKIDGTLLETDARFFEARIAADTSWN</sequence>
<gene>
    <name evidence="2" type="ORF">E2A64_07655</name>
</gene>
<proteinExistence type="predicted"/>
<keyword evidence="1" id="KW-0732">Signal</keyword>
<keyword evidence="3" id="KW-1185">Reference proteome</keyword>
<evidence type="ECO:0000256" key="1">
    <source>
        <dbReference type="SAM" id="SignalP"/>
    </source>
</evidence>
<accession>A0A4V3A7J4</accession>
<dbReference type="Proteomes" id="UP000295131">
    <property type="component" value="Unassembled WGS sequence"/>
</dbReference>
<evidence type="ECO:0000313" key="2">
    <source>
        <dbReference type="EMBL" id="TDH38955.1"/>
    </source>
</evidence>
<reference evidence="2 3" key="1">
    <citation type="journal article" date="2013" name="Int. J. Syst. Evol. Microbiol.">
        <title>Hoeflea suaedae sp. nov., an endophytic bacterium isolated from the root of the halophyte Suaeda maritima.</title>
        <authorList>
            <person name="Chung E.J."/>
            <person name="Park J.A."/>
            <person name="Pramanik P."/>
            <person name="Bibi F."/>
            <person name="Jeon C.O."/>
            <person name="Chung Y.R."/>
        </authorList>
    </citation>
    <scope>NUCLEOTIDE SEQUENCE [LARGE SCALE GENOMIC DNA]</scope>
    <source>
        <strain evidence="2 3">YC6898</strain>
    </source>
</reference>
<organism evidence="2 3">
    <name type="scientific">Pseudohoeflea suaedae</name>
    <dbReference type="NCBI Taxonomy" id="877384"/>
    <lineage>
        <taxon>Bacteria</taxon>
        <taxon>Pseudomonadati</taxon>
        <taxon>Pseudomonadota</taxon>
        <taxon>Alphaproteobacteria</taxon>
        <taxon>Hyphomicrobiales</taxon>
        <taxon>Rhizobiaceae</taxon>
        <taxon>Pseudohoeflea</taxon>
    </lineage>
</organism>
<dbReference type="RefSeq" id="WP_133283788.1">
    <property type="nucleotide sequence ID" value="NZ_SMSI01000001.1"/>
</dbReference>
<comment type="caution">
    <text evidence="2">The sequence shown here is derived from an EMBL/GenBank/DDBJ whole genome shotgun (WGS) entry which is preliminary data.</text>
</comment>
<feature type="chain" id="PRO_5020768802" description="Tetratricopeptide repeat protein" evidence="1">
    <location>
        <begin position="23"/>
        <end position="328"/>
    </location>
</feature>
<evidence type="ECO:0008006" key="4">
    <source>
        <dbReference type="Google" id="ProtNLM"/>
    </source>
</evidence>
<evidence type="ECO:0000313" key="3">
    <source>
        <dbReference type="Proteomes" id="UP000295131"/>
    </source>
</evidence>
<protein>
    <recommendedName>
        <fullName evidence="4">Tetratricopeptide repeat protein</fullName>
    </recommendedName>
</protein>
<dbReference type="AlphaFoldDB" id="A0A4V3A7J4"/>
<dbReference type="EMBL" id="SMSI01000001">
    <property type="protein sequence ID" value="TDH38955.1"/>
    <property type="molecule type" value="Genomic_DNA"/>
</dbReference>